<dbReference type="SUPFAM" id="SSF52833">
    <property type="entry name" value="Thioredoxin-like"/>
    <property type="match status" value="1"/>
</dbReference>
<name>A0A6L2R4P8_9BACT</name>
<dbReference type="NCBIfam" id="TIGR01068">
    <property type="entry name" value="thioredoxin"/>
    <property type="match status" value="1"/>
</dbReference>
<dbReference type="FunFam" id="3.40.30.10:FF:000001">
    <property type="entry name" value="Thioredoxin"/>
    <property type="match status" value="1"/>
</dbReference>
<gene>
    <name evidence="11" type="primary">trxA</name>
    <name evidence="11" type="ORF">ZNDK_0339</name>
</gene>
<evidence type="ECO:0000256" key="2">
    <source>
        <dbReference type="ARBA" id="ARBA00022448"/>
    </source>
</evidence>
<feature type="site" description="Deprotonates C-terminal active site Cys" evidence="8">
    <location>
        <position position="24"/>
    </location>
</feature>
<evidence type="ECO:0000256" key="5">
    <source>
        <dbReference type="ARBA" id="ARBA00023284"/>
    </source>
</evidence>
<evidence type="ECO:0000256" key="9">
    <source>
        <dbReference type="PIRSR" id="PIRSR000077-4"/>
    </source>
</evidence>
<keyword evidence="4 9" id="KW-1015">Disulfide bond</keyword>
<keyword evidence="3" id="KW-0249">Electron transport</keyword>
<dbReference type="PIRSF" id="PIRSF000077">
    <property type="entry name" value="Thioredoxin"/>
    <property type="match status" value="1"/>
</dbReference>
<keyword evidence="2" id="KW-0813">Transport</keyword>
<evidence type="ECO:0000256" key="8">
    <source>
        <dbReference type="PIRSR" id="PIRSR000077-1"/>
    </source>
</evidence>
<accession>A0A6L2R4P8</accession>
<evidence type="ECO:0000256" key="6">
    <source>
        <dbReference type="NCBIfam" id="TIGR01068"/>
    </source>
</evidence>
<sequence>MAEQITDALFDAVVTKSTIPVLVDFWAPWCGPCRALGPTIDELAAEYEGRVRVVKMNVDENMATPAKFMVRSIPTIILFKNGEIVEQLSGAVPKETIAGILEAKALA</sequence>
<evidence type="ECO:0000256" key="3">
    <source>
        <dbReference type="ARBA" id="ARBA00022982"/>
    </source>
</evidence>
<evidence type="ECO:0000256" key="7">
    <source>
        <dbReference type="PIRNR" id="PIRNR000077"/>
    </source>
</evidence>
<dbReference type="PROSITE" id="PS00194">
    <property type="entry name" value="THIOREDOXIN_1"/>
    <property type="match status" value="1"/>
</dbReference>
<comment type="similarity">
    <text evidence="1 7">Belongs to the thioredoxin family.</text>
</comment>
<evidence type="ECO:0000256" key="1">
    <source>
        <dbReference type="ARBA" id="ARBA00008987"/>
    </source>
</evidence>
<feature type="active site" description="Nucleophile" evidence="8">
    <location>
        <position position="33"/>
    </location>
</feature>
<dbReference type="EMBL" id="BLLL01000003">
    <property type="protein sequence ID" value="GFH62568.1"/>
    <property type="molecule type" value="Genomic_DNA"/>
</dbReference>
<dbReference type="PANTHER" id="PTHR45663">
    <property type="entry name" value="GEO12009P1"/>
    <property type="match status" value="1"/>
</dbReference>
<evidence type="ECO:0000313" key="12">
    <source>
        <dbReference type="Proteomes" id="UP000505077"/>
    </source>
</evidence>
<feature type="site" description="Contributes to redox potential value" evidence="8">
    <location>
        <position position="32"/>
    </location>
</feature>
<proteinExistence type="inferred from homology"/>
<organism evidence="11 12">
    <name type="scientific">Candidatus Desulfovibrio kirbyi</name>
    <dbReference type="NCBI Taxonomy" id="2696086"/>
    <lineage>
        <taxon>Bacteria</taxon>
        <taxon>Pseudomonadati</taxon>
        <taxon>Thermodesulfobacteriota</taxon>
        <taxon>Desulfovibrionia</taxon>
        <taxon>Desulfovibrionales</taxon>
        <taxon>Desulfovibrionaceae</taxon>
        <taxon>Desulfovibrio</taxon>
    </lineage>
</organism>
<dbReference type="Pfam" id="PF00085">
    <property type="entry name" value="Thioredoxin"/>
    <property type="match status" value="1"/>
</dbReference>
<evidence type="ECO:0000313" key="11">
    <source>
        <dbReference type="EMBL" id="GFH62568.1"/>
    </source>
</evidence>
<dbReference type="GO" id="GO:0015035">
    <property type="term" value="F:protein-disulfide reductase activity"/>
    <property type="evidence" value="ECO:0007669"/>
    <property type="project" value="UniProtKB-UniRule"/>
</dbReference>
<feature type="domain" description="Thioredoxin" evidence="10">
    <location>
        <begin position="1"/>
        <end position="106"/>
    </location>
</feature>
<dbReference type="InterPro" id="IPR005746">
    <property type="entry name" value="Thioredoxin"/>
</dbReference>
<dbReference type="Proteomes" id="UP000505077">
    <property type="component" value="Unassembled WGS sequence"/>
</dbReference>
<dbReference type="InterPro" id="IPR013766">
    <property type="entry name" value="Thioredoxin_domain"/>
</dbReference>
<dbReference type="InterPro" id="IPR036249">
    <property type="entry name" value="Thioredoxin-like_sf"/>
</dbReference>
<reference evidence="11 12" key="1">
    <citation type="journal article" date="2020" name="ISME J.">
        <title>Parallel Reductive Genome Evolution in Desulfovibrio Ectosymbionts Independently Acquired by Trichonympha Protists in the Termite Gut.</title>
        <authorList>
            <person name="Takeuchi M."/>
            <person name="Kuwahara H."/>
            <person name="Murakami T."/>
            <person name="Takahashi K."/>
            <person name="Kajitani R."/>
            <person name="Toyoda A."/>
            <person name="Itoh T."/>
            <person name="Ohkuma M."/>
            <person name="Hongoh Y."/>
        </authorList>
    </citation>
    <scope>NUCLEOTIDE SEQUENCE [LARGE SCALE GENOMIC DNA]</scope>
    <source>
        <strain evidence="11">ZnDsv-02</strain>
    </source>
</reference>
<protein>
    <recommendedName>
        <fullName evidence="6 7">Thioredoxin</fullName>
    </recommendedName>
</protein>
<dbReference type="Gene3D" id="3.40.30.10">
    <property type="entry name" value="Glutaredoxin"/>
    <property type="match status" value="1"/>
</dbReference>
<dbReference type="AlphaFoldDB" id="A0A6L2R4P8"/>
<evidence type="ECO:0000256" key="4">
    <source>
        <dbReference type="ARBA" id="ARBA00023157"/>
    </source>
</evidence>
<dbReference type="PRINTS" id="PR00421">
    <property type="entry name" value="THIOREDOXIN"/>
</dbReference>
<dbReference type="InterPro" id="IPR017937">
    <property type="entry name" value="Thioredoxin_CS"/>
</dbReference>
<dbReference type="CDD" id="cd02947">
    <property type="entry name" value="TRX_family"/>
    <property type="match status" value="1"/>
</dbReference>
<feature type="disulfide bond" description="Redox-active" evidence="9">
    <location>
        <begin position="30"/>
        <end position="33"/>
    </location>
</feature>
<dbReference type="PROSITE" id="PS51352">
    <property type="entry name" value="THIOREDOXIN_2"/>
    <property type="match status" value="1"/>
</dbReference>
<keyword evidence="5 9" id="KW-0676">Redox-active center</keyword>
<dbReference type="PANTHER" id="PTHR45663:SF11">
    <property type="entry name" value="GEO12009P1"/>
    <property type="match status" value="1"/>
</dbReference>
<feature type="site" description="Contributes to redox potential value" evidence="8">
    <location>
        <position position="31"/>
    </location>
</feature>
<dbReference type="GO" id="GO:0005829">
    <property type="term" value="C:cytosol"/>
    <property type="evidence" value="ECO:0007669"/>
    <property type="project" value="TreeGrafter"/>
</dbReference>
<comment type="caution">
    <text evidence="11">The sequence shown here is derived from an EMBL/GenBank/DDBJ whole genome shotgun (WGS) entry which is preliminary data.</text>
</comment>
<dbReference type="GO" id="GO:0045454">
    <property type="term" value="P:cell redox homeostasis"/>
    <property type="evidence" value="ECO:0007669"/>
    <property type="project" value="TreeGrafter"/>
</dbReference>
<evidence type="ECO:0000259" key="10">
    <source>
        <dbReference type="PROSITE" id="PS51352"/>
    </source>
</evidence>
<feature type="active site" description="Nucleophile" evidence="8">
    <location>
        <position position="30"/>
    </location>
</feature>